<dbReference type="Gene3D" id="3.40.50.2020">
    <property type="match status" value="2"/>
</dbReference>
<dbReference type="OrthoDB" id="6086at10239"/>
<dbReference type="SUPFAM" id="SSF53271">
    <property type="entry name" value="PRTase-like"/>
    <property type="match status" value="1"/>
</dbReference>
<evidence type="ECO:0000313" key="4">
    <source>
        <dbReference type="EMBL" id="AII27560.1"/>
    </source>
</evidence>
<dbReference type="InterPro" id="IPR005946">
    <property type="entry name" value="Rib-P_diPkinase"/>
</dbReference>
<dbReference type="Proteomes" id="UP000028961">
    <property type="component" value="Segment"/>
</dbReference>
<keyword evidence="5" id="KW-1185">Reference proteome</keyword>
<reference evidence="4 5" key="1">
    <citation type="journal article" date="2015" name="Genome Announc.">
        <title>Genomic Analysis of Broad-Host-Range Enterobacteriophage Av-05.</title>
        <authorList>
            <person name="Amarillas L."/>
            <person name="Lopez-Cuevas O."/>
            <person name="Leon-Felix J."/>
            <person name="Castro-Del Campo N."/>
            <person name="Gerba C.P."/>
            <person name="Chaidez C."/>
        </authorList>
    </citation>
    <scope>NUCLEOTIDE SEQUENCE [LARGE SCALE GENOMIC DNA]</scope>
</reference>
<feature type="domain" description="Phosphoribosyltransferase" evidence="2">
    <location>
        <begin position="150"/>
        <end position="241"/>
    </location>
</feature>
<dbReference type="EMBL" id="KM190144">
    <property type="protein sequence ID" value="AII27560.1"/>
    <property type="molecule type" value="Genomic_DNA"/>
</dbReference>
<dbReference type="RefSeq" id="YP_009111091.1">
    <property type="nucleotide sequence ID" value="NC_025830.1"/>
</dbReference>
<keyword evidence="1" id="KW-0545">Nucleotide biosynthesis</keyword>
<dbReference type="InterPro" id="IPR000836">
    <property type="entry name" value="PRTase_dom"/>
</dbReference>
<feature type="domain" description="Ribose-phosphate pyrophosphokinase N-terminal" evidence="3">
    <location>
        <begin position="13"/>
        <end position="110"/>
    </location>
</feature>
<evidence type="ECO:0000256" key="1">
    <source>
        <dbReference type="ARBA" id="ARBA00022727"/>
    </source>
</evidence>
<dbReference type="GeneID" id="22475358"/>
<dbReference type="PANTHER" id="PTHR10210">
    <property type="entry name" value="RIBOSE-PHOSPHATE DIPHOSPHOKINASE FAMILY MEMBER"/>
    <property type="match status" value="1"/>
</dbReference>
<dbReference type="NCBIfam" id="TIGR01251">
    <property type="entry name" value="ribP_PPkin"/>
    <property type="match status" value="1"/>
</dbReference>
<dbReference type="Pfam" id="PF13793">
    <property type="entry name" value="Pribosyltran_N"/>
    <property type="match status" value="1"/>
</dbReference>
<dbReference type="Pfam" id="PF00156">
    <property type="entry name" value="Pribosyltran"/>
    <property type="match status" value="1"/>
</dbReference>
<gene>
    <name evidence="4" type="ORF">Av05_0017</name>
</gene>
<dbReference type="GO" id="GO:0000287">
    <property type="term" value="F:magnesium ion binding"/>
    <property type="evidence" value="ECO:0007669"/>
    <property type="project" value="InterPro"/>
</dbReference>
<protein>
    <submittedName>
        <fullName evidence="4">Phosphoribosylpyrophosphate synthetase</fullName>
    </submittedName>
</protein>
<name>A0A076G6G0_9CAUD</name>
<evidence type="ECO:0000259" key="2">
    <source>
        <dbReference type="Pfam" id="PF00156"/>
    </source>
</evidence>
<dbReference type="CDD" id="cd06223">
    <property type="entry name" value="PRTases_typeI"/>
    <property type="match status" value="1"/>
</dbReference>
<dbReference type="PANTHER" id="PTHR10210:SF41">
    <property type="entry name" value="RIBOSE-PHOSPHATE PYROPHOSPHOKINASE 1, CHLOROPLASTIC"/>
    <property type="match status" value="1"/>
</dbReference>
<dbReference type="GO" id="GO:0002189">
    <property type="term" value="C:ribose phosphate diphosphokinase complex"/>
    <property type="evidence" value="ECO:0007669"/>
    <property type="project" value="TreeGrafter"/>
</dbReference>
<dbReference type="GO" id="GO:0004749">
    <property type="term" value="F:ribose phosphate diphosphokinase activity"/>
    <property type="evidence" value="ECO:0007669"/>
    <property type="project" value="TreeGrafter"/>
</dbReference>
<dbReference type="InterPro" id="IPR029099">
    <property type="entry name" value="Pribosyltran_N"/>
</dbReference>
<dbReference type="KEGG" id="vg:22475358"/>
<dbReference type="InterPro" id="IPR029057">
    <property type="entry name" value="PRTase-like"/>
</dbReference>
<proteinExistence type="predicted"/>
<dbReference type="GO" id="GO:0006015">
    <property type="term" value="P:5-phosphoribose 1-diphosphate biosynthetic process"/>
    <property type="evidence" value="ECO:0007669"/>
    <property type="project" value="TreeGrafter"/>
</dbReference>
<accession>A0A076G6G0</accession>
<organism evidence="4 5">
    <name type="scientific">Escherichia phage Av-05</name>
    <dbReference type="NCBI Taxonomy" id="1527519"/>
    <lineage>
        <taxon>Viruses</taxon>
        <taxon>Duplodnaviria</taxon>
        <taxon>Heunggongvirae</taxon>
        <taxon>Uroviricota</taxon>
        <taxon>Caudoviricetes</taxon>
        <taxon>Vequintavirinae</taxon>
        <taxon>Avunavirus</taxon>
        <taxon>Avunavirus Av05</taxon>
    </lineage>
</organism>
<dbReference type="SMART" id="SM01400">
    <property type="entry name" value="Pribosyltran_N"/>
    <property type="match status" value="1"/>
</dbReference>
<sequence>MNIRLSLNKLHVPVDHFTFSGGEEQVKIDMHYVPKGSIGFVDIFARLKNSQDVMCLALLVDAVNRLGNLDVGVEKVLHLPYIPYARQDRVMNPGESLSVKVFATMINSLGFHKVIVDDPHSDVSSALIDNVKIRSQAELFLGMNFDFNLLSDKSLVLIAPDAGARKKAQKVADALDLCVVEAGKVRDVSTGAITGTTVFGDVGGKTCLIVDDICDGGFTFTNLAQALKAAGAKRVVLYVTHGIFSRGKEFILNGGVDEIYAYYDWTENF</sequence>
<dbReference type="GO" id="GO:0006164">
    <property type="term" value="P:purine nucleotide biosynthetic process"/>
    <property type="evidence" value="ECO:0007669"/>
    <property type="project" value="TreeGrafter"/>
</dbReference>
<evidence type="ECO:0000313" key="5">
    <source>
        <dbReference type="Proteomes" id="UP000028961"/>
    </source>
</evidence>
<evidence type="ECO:0000259" key="3">
    <source>
        <dbReference type="Pfam" id="PF13793"/>
    </source>
</evidence>